<dbReference type="FunFam" id="3.30.300.30:FF:000015">
    <property type="entry name" value="Nonribosomal peptide synthase SidD"/>
    <property type="match status" value="1"/>
</dbReference>
<dbReference type="InterPro" id="IPR042099">
    <property type="entry name" value="ANL_N_sf"/>
</dbReference>
<keyword evidence="3" id="KW-0436">Ligase</keyword>
<dbReference type="InterPro" id="IPR036736">
    <property type="entry name" value="ACP-like_sf"/>
</dbReference>
<dbReference type="Gene3D" id="3.30.300.30">
    <property type="match status" value="1"/>
</dbReference>
<evidence type="ECO:0000313" key="6">
    <source>
        <dbReference type="EMBL" id="KAJ4151063.1"/>
    </source>
</evidence>
<dbReference type="CDD" id="cd05918">
    <property type="entry name" value="A_NRPS_SidN3_like"/>
    <property type="match status" value="1"/>
</dbReference>
<dbReference type="InterPro" id="IPR023213">
    <property type="entry name" value="CAT-like_dom_sf"/>
</dbReference>
<dbReference type="InterPro" id="IPR000873">
    <property type="entry name" value="AMP-dep_synth/lig_dom"/>
</dbReference>
<organism evidence="6 7">
    <name type="scientific">Akanthomyces muscarius</name>
    <name type="common">Entomopathogenic fungus</name>
    <name type="synonym">Lecanicillium muscarium</name>
    <dbReference type="NCBI Taxonomy" id="2231603"/>
    <lineage>
        <taxon>Eukaryota</taxon>
        <taxon>Fungi</taxon>
        <taxon>Dikarya</taxon>
        <taxon>Ascomycota</taxon>
        <taxon>Pezizomycotina</taxon>
        <taxon>Sordariomycetes</taxon>
        <taxon>Hypocreomycetidae</taxon>
        <taxon>Hypocreales</taxon>
        <taxon>Cordycipitaceae</taxon>
        <taxon>Akanthomyces</taxon>
    </lineage>
</organism>
<dbReference type="PANTHER" id="PTHR45527:SF3">
    <property type="entry name" value="SIDEROPHORE SYNTHETASE (EUROFUNG)"/>
    <property type="match status" value="1"/>
</dbReference>
<evidence type="ECO:0000256" key="2">
    <source>
        <dbReference type="ARBA" id="ARBA00022553"/>
    </source>
</evidence>
<dbReference type="GO" id="GO:0005737">
    <property type="term" value="C:cytoplasm"/>
    <property type="evidence" value="ECO:0007669"/>
    <property type="project" value="TreeGrafter"/>
</dbReference>
<evidence type="ECO:0000313" key="7">
    <source>
        <dbReference type="Proteomes" id="UP001144673"/>
    </source>
</evidence>
<evidence type="ECO:0000256" key="3">
    <source>
        <dbReference type="ARBA" id="ARBA00022598"/>
    </source>
</evidence>
<evidence type="ECO:0000256" key="1">
    <source>
        <dbReference type="ARBA" id="ARBA00022450"/>
    </source>
</evidence>
<dbReference type="PANTHER" id="PTHR45527">
    <property type="entry name" value="NONRIBOSOMAL PEPTIDE SYNTHETASE"/>
    <property type="match status" value="1"/>
</dbReference>
<name>A0A9W8QD67_AKAMU</name>
<dbReference type="InterPro" id="IPR045851">
    <property type="entry name" value="AMP-bd_C_sf"/>
</dbReference>
<protein>
    <recommendedName>
        <fullName evidence="5">Carrier domain-containing protein</fullName>
    </recommendedName>
</protein>
<dbReference type="GO" id="GO:0043041">
    <property type="term" value="P:amino acid activation for nonribosomal peptide biosynthetic process"/>
    <property type="evidence" value="ECO:0007669"/>
    <property type="project" value="TreeGrafter"/>
</dbReference>
<dbReference type="KEGG" id="amus:LMH87_011780"/>
<dbReference type="GO" id="GO:0016874">
    <property type="term" value="F:ligase activity"/>
    <property type="evidence" value="ECO:0007669"/>
    <property type="project" value="UniProtKB-KW"/>
</dbReference>
<dbReference type="Pfam" id="PF00550">
    <property type="entry name" value="PP-binding"/>
    <property type="match status" value="1"/>
</dbReference>
<dbReference type="SUPFAM" id="SSF56801">
    <property type="entry name" value="Acetyl-CoA synthetase-like"/>
    <property type="match status" value="1"/>
</dbReference>
<proteinExistence type="inferred from homology"/>
<dbReference type="InterPro" id="IPR009081">
    <property type="entry name" value="PP-bd_ACP"/>
</dbReference>
<dbReference type="Proteomes" id="UP001144673">
    <property type="component" value="Chromosome 4"/>
</dbReference>
<keyword evidence="1" id="KW-0596">Phosphopantetheine</keyword>
<dbReference type="Pfam" id="PF00668">
    <property type="entry name" value="Condensation"/>
    <property type="match status" value="1"/>
</dbReference>
<dbReference type="EMBL" id="JAJHUN010000009">
    <property type="protein sequence ID" value="KAJ4151063.1"/>
    <property type="molecule type" value="Genomic_DNA"/>
</dbReference>
<keyword evidence="2" id="KW-0597">Phosphoprotein</keyword>
<dbReference type="AlphaFoldDB" id="A0A9W8QD67"/>
<comment type="caution">
    <text evidence="6">The sequence shown here is derived from an EMBL/GenBank/DDBJ whole genome shotgun (WGS) entry which is preliminary data.</text>
</comment>
<dbReference type="Gene3D" id="3.30.559.10">
    <property type="entry name" value="Chloramphenicol acetyltransferase-like domain"/>
    <property type="match status" value="1"/>
</dbReference>
<dbReference type="GO" id="GO:0044550">
    <property type="term" value="P:secondary metabolite biosynthetic process"/>
    <property type="evidence" value="ECO:0007669"/>
    <property type="project" value="TreeGrafter"/>
</dbReference>
<gene>
    <name evidence="6" type="ORF">LMH87_011780</name>
</gene>
<sequence length="1255" mass="138923">MESLPPRRIENGQPQQTVVLETSPNATFSLPTALQLAWSAVIGCYNGTNTARFDVLHVDTLATVANQALAGSAVAVKLSRNDSVQLALHKISQLKSQTEDEKSDTLLVLFPGTCAAASTPPSHRYAHSQYNLYLECNTGEKPVSLRAVYENSKWSPATVNFMLHQVRHAMQVMTVSLTVPVSALQGISAEGRQRLRDWDPAPLREPRLETVWSAIEHRCKQQPLQMAIESWDGQATYAELEQRVSAVAEKLSQLGLKPDSFIGLLLEKSMMSTIAILGVIKAGFAFVLLDASQPTQRLKAMCTITAVRMIIVSQKHIEKSSELGVSRHSTEDFAIVPSGDVEHICPQPSSPLYAGFTSGSTGEPKGFVIQHDNFMSGLDEYCNEVSLKDSSRVFLFASFSFVVSITGQLAPLSRGACLCIPSQLQLENHLAGTIQSLKANWVATTPSAARVLVSADVTSLETMVMVGEEMTSSDLAKWSHLNLYSLYGQSENSKGTMVARKTEGVTASSIGRPYHANAWIVDQEDHNVLVPIGAEGELVVESPCLTKGYINNRSQNEISFVKNPEWSDGFGRQGDVCIFKTGDLVRRNASDGSFQLLGRKGTRIKIRGQRVELGEVEYHIRRLLPVARNVAVDIVCTAEDALQQSPMLVAFILMSTELGIDKSAPLLAAPRPVFQKQSLMLDAELKKALPSFMVPTAYVELATMPKTSTGKLDRRRMREAAATLSRRELIGYSTMRAAYREARSEEEIVIRDLCEHILQLPRGEVGMNDTFLDLGGDSLMARHFITGARLSGLSITLQVLFQPVTLAHIARSAGARKECEIPYEPSGPDGFTELKEEFISDLPESLCEGEIVDAFPTLETQAAYASSRVVDCFPLHISGSVDVERLRRACQMVTDRHAILRTVFHCFRGSLVQVVLRELDLPFVEQKCDGWDAAVHWVKEFGSQELKKRYDIGKPIVGFVLVSVPLEARHILVMRLCHGQYDALCLRPLIQDLWSAYQDVPLSAKTEFKKHAQDCFRQRKSQVYDVWRGVLQGSQPPSLFPRLEVVDDIATLSLTTRQLPTIRPLAGATAASMVKAAWFEALWHETGHNDITFGQFLHAWSGNEGVVGPCMNVIPVRVRQLQGQTRRQTLQRIQAQHAETAPADALGWSDIVSNCTDWPAATEVDSVVLHQNFDRHIEIVSDGIICRKETPILSQWAVFPMLLVTHPRESRLDALLLMSSRYRGLRDPASMLCRFARALELLQSHPDETLKSEGL</sequence>
<feature type="domain" description="Carrier" evidence="5">
    <location>
        <begin position="741"/>
        <end position="817"/>
    </location>
</feature>
<evidence type="ECO:0000256" key="4">
    <source>
        <dbReference type="ARBA" id="ARBA00029454"/>
    </source>
</evidence>
<dbReference type="Gene3D" id="3.40.50.12780">
    <property type="entry name" value="N-terminal domain of ligase-like"/>
    <property type="match status" value="1"/>
</dbReference>
<dbReference type="Gene3D" id="1.10.1200.10">
    <property type="entry name" value="ACP-like"/>
    <property type="match status" value="1"/>
</dbReference>
<keyword evidence="7" id="KW-1185">Reference proteome</keyword>
<comment type="similarity">
    <text evidence="4">Belongs to the NRP synthetase family.</text>
</comment>
<dbReference type="PROSITE" id="PS50075">
    <property type="entry name" value="CARRIER"/>
    <property type="match status" value="1"/>
</dbReference>
<accession>A0A9W8QD67</accession>
<dbReference type="GO" id="GO:0031177">
    <property type="term" value="F:phosphopantetheine binding"/>
    <property type="evidence" value="ECO:0007669"/>
    <property type="project" value="TreeGrafter"/>
</dbReference>
<dbReference type="SUPFAM" id="SSF52777">
    <property type="entry name" value="CoA-dependent acyltransferases"/>
    <property type="match status" value="2"/>
</dbReference>
<dbReference type="RefSeq" id="XP_056052777.1">
    <property type="nucleotide sequence ID" value="XM_056200980.1"/>
</dbReference>
<dbReference type="Pfam" id="PF00501">
    <property type="entry name" value="AMP-binding"/>
    <property type="match status" value="1"/>
</dbReference>
<dbReference type="Gene3D" id="3.30.559.30">
    <property type="entry name" value="Nonribosomal peptide synthetase, condensation domain"/>
    <property type="match status" value="1"/>
</dbReference>
<evidence type="ECO:0000259" key="5">
    <source>
        <dbReference type="PROSITE" id="PS50075"/>
    </source>
</evidence>
<reference evidence="6" key="1">
    <citation type="journal article" date="2023" name="Access Microbiol">
        <title>De-novo genome assembly for Akanthomyces muscarius, a biocontrol agent of insect agricultural pests.</title>
        <authorList>
            <person name="Erdos Z."/>
            <person name="Studholme D.J."/>
            <person name="Raymond B."/>
            <person name="Sharma M."/>
        </authorList>
    </citation>
    <scope>NUCLEOTIDE SEQUENCE</scope>
    <source>
        <strain evidence="6">Ve6</strain>
    </source>
</reference>
<dbReference type="InterPro" id="IPR001242">
    <property type="entry name" value="Condensation_dom"/>
</dbReference>
<dbReference type="SUPFAM" id="SSF47336">
    <property type="entry name" value="ACP-like"/>
    <property type="match status" value="1"/>
</dbReference>
<dbReference type="GeneID" id="80898939"/>